<dbReference type="GO" id="GO:0016831">
    <property type="term" value="F:carboxy-lyase activity"/>
    <property type="evidence" value="ECO:0007669"/>
    <property type="project" value="UniProtKB-KW"/>
</dbReference>
<accession>A0ABD1ZCH6</accession>
<proteinExistence type="inferred from homology"/>
<dbReference type="InterPro" id="IPR032465">
    <property type="entry name" value="ACMSD"/>
</dbReference>
<comment type="caution">
    <text evidence="4">The sequence shown here is derived from an EMBL/GenBank/DDBJ whole genome shotgun (WGS) entry which is preliminary data.</text>
</comment>
<dbReference type="InterPro" id="IPR006680">
    <property type="entry name" value="Amidohydro-rel"/>
</dbReference>
<evidence type="ECO:0000313" key="5">
    <source>
        <dbReference type="Proteomes" id="UP001605036"/>
    </source>
</evidence>
<feature type="domain" description="Amidohydrolase-related" evidence="3">
    <location>
        <begin position="61"/>
        <end position="370"/>
    </location>
</feature>
<keyword evidence="1 2" id="KW-0456">Lyase</keyword>
<gene>
    <name evidence="4" type="ORF">R1flu_012978</name>
</gene>
<dbReference type="SUPFAM" id="SSF51556">
    <property type="entry name" value="Metallo-dependent hydrolases"/>
    <property type="match status" value="1"/>
</dbReference>
<comment type="similarity">
    <text evidence="2">Belongs to the metallo-dependent hydrolases superfamily.</text>
</comment>
<keyword evidence="2" id="KW-0210">Decarboxylase</keyword>
<evidence type="ECO:0000259" key="3">
    <source>
        <dbReference type="Pfam" id="PF04909"/>
    </source>
</evidence>
<name>A0ABD1ZCH6_9MARC</name>
<evidence type="ECO:0000313" key="4">
    <source>
        <dbReference type="EMBL" id="KAL2645391.1"/>
    </source>
</evidence>
<reference evidence="4 5" key="1">
    <citation type="submission" date="2024-09" db="EMBL/GenBank/DDBJ databases">
        <title>Chromosome-scale assembly of Riccia fluitans.</title>
        <authorList>
            <person name="Paukszto L."/>
            <person name="Sawicki J."/>
            <person name="Karawczyk K."/>
            <person name="Piernik-Szablinska J."/>
            <person name="Szczecinska M."/>
            <person name="Mazdziarz M."/>
        </authorList>
    </citation>
    <scope>NUCLEOTIDE SEQUENCE [LARGE SCALE GENOMIC DNA]</scope>
    <source>
        <strain evidence="4">Rf_01</strain>
        <tissue evidence="4">Aerial parts of the thallus</tissue>
    </source>
</reference>
<organism evidence="4 5">
    <name type="scientific">Riccia fluitans</name>
    <dbReference type="NCBI Taxonomy" id="41844"/>
    <lineage>
        <taxon>Eukaryota</taxon>
        <taxon>Viridiplantae</taxon>
        <taxon>Streptophyta</taxon>
        <taxon>Embryophyta</taxon>
        <taxon>Marchantiophyta</taxon>
        <taxon>Marchantiopsida</taxon>
        <taxon>Marchantiidae</taxon>
        <taxon>Marchantiales</taxon>
        <taxon>Ricciaceae</taxon>
        <taxon>Riccia</taxon>
    </lineage>
</organism>
<dbReference type="PANTHER" id="PTHR21240">
    <property type="entry name" value="2-AMINO-3-CARBOXYLMUCONATE-6-SEMIALDEHYDE DECARBOXYLASE"/>
    <property type="match status" value="1"/>
</dbReference>
<dbReference type="InterPro" id="IPR032466">
    <property type="entry name" value="Metal_Hydrolase"/>
</dbReference>
<dbReference type="PANTHER" id="PTHR21240:SF28">
    <property type="entry name" value="ISO-OROTATE DECARBOXYLASE (EUROFUNG)"/>
    <property type="match status" value="1"/>
</dbReference>
<evidence type="ECO:0000256" key="1">
    <source>
        <dbReference type="ARBA" id="ARBA00023239"/>
    </source>
</evidence>
<dbReference type="AlphaFoldDB" id="A0ABD1ZCH6"/>
<protein>
    <recommendedName>
        <fullName evidence="3">Amidohydrolase-related domain-containing protein</fullName>
    </recommendedName>
</protein>
<dbReference type="Gene3D" id="3.20.20.140">
    <property type="entry name" value="Metal-dependent hydrolases"/>
    <property type="match status" value="1"/>
</dbReference>
<sequence length="396" mass="42954">MEEGTGIWLGAVLQRVVLVGTITCLLVPIAVSASTPVDKEQAIYGATGLPAFAFTAGTKRIDTHCHFIPPFYLDILRAKGLDSGGRAIPRWTSEDHIQIMDTLGVETSVVSISTPGVHLPGVDRDAARKLARELNEYGHKISVEYPGRFMFWATLTLPDVEGSVAEAIYALDTLKAAGVVLFANHEGEYLGSKKFDPLMAVLNERDAVVFIHPNKVPLAPVPDTVEDEVVPEFVMDFLLDTTRASANLVLKNVTGRYPNIKFILSHSGGFLPFAAYRIGGALSFLTREAAPKVMGSLQSFYVDTALSSSPAALPSTLAFVPNKQITFGSDFPFAPTFGIKIATSQLDGFTGLASDKKEWINYHNADALLKKPLAHWRSAWEAAASSANQHEELYTC</sequence>
<dbReference type="Proteomes" id="UP001605036">
    <property type="component" value="Unassembled WGS sequence"/>
</dbReference>
<keyword evidence="5" id="KW-1185">Reference proteome</keyword>
<dbReference type="Pfam" id="PF04909">
    <property type="entry name" value="Amidohydro_2"/>
    <property type="match status" value="1"/>
</dbReference>
<evidence type="ECO:0000256" key="2">
    <source>
        <dbReference type="RuleBase" id="RU366045"/>
    </source>
</evidence>
<dbReference type="EMBL" id="JBHFFA010000002">
    <property type="protein sequence ID" value="KAL2645391.1"/>
    <property type="molecule type" value="Genomic_DNA"/>
</dbReference>